<keyword evidence="5" id="KW-1185">Reference proteome</keyword>
<gene>
    <name evidence="4" type="ORF">GCM10017161_14270</name>
</gene>
<protein>
    <recommendedName>
        <fullName evidence="6">EAL domain-containing protein</fullName>
    </recommendedName>
</protein>
<dbReference type="Proteomes" id="UP000623842">
    <property type="component" value="Unassembled WGS sequence"/>
</dbReference>
<feature type="modified residue" description="4-aspartylphosphate" evidence="1">
    <location>
        <position position="64"/>
    </location>
</feature>
<reference evidence="4" key="1">
    <citation type="journal article" date="2014" name="Int. J. Syst. Evol. Microbiol.">
        <title>Complete genome sequence of Corynebacterium casei LMG S-19264T (=DSM 44701T), isolated from a smear-ripened cheese.</title>
        <authorList>
            <consortium name="US DOE Joint Genome Institute (JGI-PGF)"/>
            <person name="Walter F."/>
            <person name="Albersmeier A."/>
            <person name="Kalinowski J."/>
            <person name="Ruckert C."/>
        </authorList>
    </citation>
    <scope>NUCLEOTIDE SEQUENCE</scope>
    <source>
        <strain evidence="4">KCTC 42731</strain>
    </source>
</reference>
<dbReference type="Gene3D" id="3.40.50.2300">
    <property type="match status" value="1"/>
</dbReference>
<dbReference type="Pfam" id="PF00563">
    <property type="entry name" value="EAL"/>
    <property type="match status" value="1"/>
</dbReference>
<dbReference type="InterPro" id="IPR050706">
    <property type="entry name" value="Cyclic-di-GMP_PDE-like"/>
</dbReference>
<evidence type="ECO:0008006" key="6">
    <source>
        <dbReference type="Google" id="ProtNLM"/>
    </source>
</evidence>
<organism evidence="4 5">
    <name type="scientific">Thalassotalea marina</name>
    <dbReference type="NCBI Taxonomy" id="1673741"/>
    <lineage>
        <taxon>Bacteria</taxon>
        <taxon>Pseudomonadati</taxon>
        <taxon>Pseudomonadota</taxon>
        <taxon>Gammaproteobacteria</taxon>
        <taxon>Alteromonadales</taxon>
        <taxon>Colwelliaceae</taxon>
        <taxon>Thalassotalea</taxon>
    </lineage>
</organism>
<feature type="domain" description="Response regulatory" evidence="2">
    <location>
        <begin position="12"/>
        <end position="134"/>
    </location>
</feature>
<comment type="caution">
    <text evidence="4">The sequence shown here is derived from an EMBL/GenBank/DDBJ whole genome shotgun (WGS) entry which is preliminary data.</text>
</comment>
<dbReference type="SUPFAM" id="SSF52172">
    <property type="entry name" value="CheY-like"/>
    <property type="match status" value="1"/>
</dbReference>
<dbReference type="InterPro" id="IPR035919">
    <property type="entry name" value="EAL_sf"/>
</dbReference>
<dbReference type="PANTHER" id="PTHR33121:SF79">
    <property type="entry name" value="CYCLIC DI-GMP PHOSPHODIESTERASE PDED-RELATED"/>
    <property type="match status" value="1"/>
</dbReference>
<dbReference type="AlphaFoldDB" id="A0A919EJC7"/>
<sequence length="400" mass="45258">MLMDSSKFNWLNVLLIDDSSTILNYVTTVLENEYQIEHIYQASSASEALQVLKNNNCFNLLFVDLNMPNVDGIQLLKQVSDLHFNGYVVLMTGVSSRIVASVESLISKYHLNFVGSLVKPIHLDDFIPIFEKIGNFTPPKPRPEPLKTYEIIRAIKNNDLKVHYQPQVEISERKLVGVEALCRLEHPRLGMVSPDRFIDKAEGSELILHITMAVIKQAMKDWAKWHQLGLTINLSVNASPSSLQSDDFADSILALLIAYNMPAENLCIEVTENILARDDAQELATINRLNMRGVKIALDDFGKEHATIDRVQKLPLNTVKFDKSYFLSFEKDRQYRSALNTSVAIAQQLNLRTCAEGIESRASLELASELRIDIAQGFFIARPMLAKEIIPWANKWKNNS</sequence>
<name>A0A919EJC7_9GAMM</name>
<dbReference type="InterPro" id="IPR001789">
    <property type="entry name" value="Sig_transdc_resp-reg_receiver"/>
</dbReference>
<dbReference type="Gene3D" id="3.20.20.450">
    <property type="entry name" value="EAL domain"/>
    <property type="match status" value="1"/>
</dbReference>
<dbReference type="PANTHER" id="PTHR33121">
    <property type="entry name" value="CYCLIC DI-GMP PHOSPHODIESTERASE PDEF"/>
    <property type="match status" value="1"/>
</dbReference>
<evidence type="ECO:0000259" key="2">
    <source>
        <dbReference type="PROSITE" id="PS50110"/>
    </source>
</evidence>
<dbReference type="Pfam" id="PF00072">
    <property type="entry name" value="Response_reg"/>
    <property type="match status" value="1"/>
</dbReference>
<evidence type="ECO:0000259" key="3">
    <source>
        <dbReference type="PROSITE" id="PS50883"/>
    </source>
</evidence>
<dbReference type="SMART" id="SM00448">
    <property type="entry name" value="REC"/>
    <property type="match status" value="1"/>
</dbReference>
<dbReference type="PROSITE" id="PS50883">
    <property type="entry name" value="EAL"/>
    <property type="match status" value="1"/>
</dbReference>
<accession>A0A919EJC7</accession>
<evidence type="ECO:0000313" key="5">
    <source>
        <dbReference type="Proteomes" id="UP000623842"/>
    </source>
</evidence>
<dbReference type="PROSITE" id="PS50110">
    <property type="entry name" value="RESPONSE_REGULATORY"/>
    <property type="match status" value="1"/>
</dbReference>
<dbReference type="SMART" id="SM00052">
    <property type="entry name" value="EAL"/>
    <property type="match status" value="1"/>
</dbReference>
<dbReference type="CDD" id="cd01948">
    <property type="entry name" value="EAL"/>
    <property type="match status" value="1"/>
</dbReference>
<dbReference type="GO" id="GO:0071111">
    <property type="term" value="F:cyclic-guanylate-specific phosphodiesterase activity"/>
    <property type="evidence" value="ECO:0007669"/>
    <property type="project" value="InterPro"/>
</dbReference>
<dbReference type="SUPFAM" id="SSF141868">
    <property type="entry name" value="EAL domain-like"/>
    <property type="match status" value="1"/>
</dbReference>
<proteinExistence type="predicted"/>
<dbReference type="GO" id="GO:0000160">
    <property type="term" value="P:phosphorelay signal transduction system"/>
    <property type="evidence" value="ECO:0007669"/>
    <property type="project" value="InterPro"/>
</dbReference>
<evidence type="ECO:0000256" key="1">
    <source>
        <dbReference type="PROSITE-ProRule" id="PRU00169"/>
    </source>
</evidence>
<keyword evidence="1" id="KW-0597">Phosphoprotein</keyword>
<reference evidence="4" key="2">
    <citation type="submission" date="2020-09" db="EMBL/GenBank/DDBJ databases">
        <authorList>
            <person name="Sun Q."/>
            <person name="Kim S."/>
        </authorList>
    </citation>
    <scope>NUCLEOTIDE SEQUENCE</scope>
    <source>
        <strain evidence="4">KCTC 42731</strain>
    </source>
</reference>
<dbReference type="InterPro" id="IPR011006">
    <property type="entry name" value="CheY-like_superfamily"/>
</dbReference>
<feature type="domain" description="EAL" evidence="3">
    <location>
        <begin position="144"/>
        <end position="397"/>
    </location>
</feature>
<dbReference type="InterPro" id="IPR001633">
    <property type="entry name" value="EAL_dom"/>
</dbReference>
<evidence type="ECO:0000313" key="4">
    <source>
        <dbReference type="EMBL" id="GHF87772.1"/>
    </source>
</evidence>
<dbReference type="EMBL" id="BNCK01000003">
    <property type="protein sequence ID" value="GHF87772.1"/>
    <property type="molecule type" value="Genomic_DNA"/>
</dbReference>